<accession>A0A4Y5SS90</accession>
<organism evidence="4 5">
    <name type="scientific">Paracoccus liaowanqingii</name>
    <dbReference type="NCBI Taxonomy" id="2560053"/>
    <lineage>
        <taxon>Bacteria</taxon>
        <taxon>Pseudomonadati</taxon>
        <taxon>Pseudomonadota</taxon>
        <taxon>Alphaproteobacteria</taxon>
        <taxon>Rhodobacterales</taxon>
        <taxon>Paracoccaceae</taxon>
        <taxon>Paracoccus</taxon>
    </lineage>
</organism>
<protein>
    <submittedName>
        <fullName evidence="4">NAD-dependent epimerase/dehydratase family protein</fullName>
    </submittedName>
</protein>
<dbReference type="InterPro" id="IPR036291">
    <property type="entry name" value="NAD(P)-bd_dom_sf"/>
</dbReference>
<reference evidence="5" key="1">
    <citation type="submission" date="2019-05" db="EMBL/GenBank/DDBJ databases">
        <title>Tamlana fucoidanivorans sp. nov., isolated from the surface of algae collected from Fujian province in China.</title>
        <authorList>
            <person name="Li J."/>
        </authorList>
    </citation>
    <scope>NUCLEOTIDE SEQUENCE [LARGE SCALE GENOMIC DNA]</scope>
    <source>
        <strain evidence="5">2251</strain>
        <plasmid evidence="5">unnamed8</plasmid>
    </source>
</reference>
<dbReference type="KEGG" id="plia:E4191_16710"/>
<dbReference type="Pfam" id="PF01370">
    <property type="entry name" value="Epimerase"/>
    <property type="match status" value="1"/>
</dbReference>
<evidence type="ECO:0000259" key="3">
    <source>
        <dbReference type="Pfam" id="PF01370"/>
    </source>
</evidence>
<dbReference type="EMBL" id="CP040759">
    <property type="protein sequence ID" value="QDA35803.1"/>
    <property type="molecule type" value="Genomic_DNA"/>
</dbReference>
<comment type="similarity">
    <text evidence="2">Belongs to the NAD(P)-dependent epimerase/dehydratase family.</text>
</comment>
<keyword evidence="4" id="KW-0614">Plasmid</keyword>
<geneLocation type="plasmid" evidence="4 5">
    <name>unnamed8</name>
</geneLocation>
<evidence type="ECO:0000256" key="1">
    <source>
        <dbReference type="ARBA" id="ARBA00005125"/>
    </source>
</evidence>
<evidence type="ECO:0000313" key="5">
    <source>
        <dbReference type="Proteomes" id="UP000296374"/>
    </source>
</evidence>
<sequence>MKRMIVTGSAGLIGSEAVRHYDRQGWNVIGVDNNMRRVFFGSDGDTAWQRDRLQRDCSAYRHASIDIRDRRAVLDLFAEVRPDTVIHCAAQPSHDLAATIPFDDFEVNAVGTLNLLEATRRYATEAPFLFTSTNKVYGDGPNFISLVEHDTRFDFNDPHHAKGIAETFPIDQTKHSLFGASKVAADVMVQEYGRYFGMNTVCFRGGCLTGAGHSGAQLHGYLSYIFKAAAEDRPYTIFGYKGKQVRDQIHSRDVIAAFDAFIAAPRAGAVYNLGGGKANSVSILESIDRIGQLSGRTLTWTLSDQNRIGDHVVYYTDLTRFRTDYPDWRLTMSIDDIFDEFARVSFSSRSAA</sequence>
<name>A0A4Y5SS90_9RHOB</name>
<dbReference type="InterPro" id="IPR001509">
    <property type="entry name" value="Epimerase_deHydtase"/>
</dbReference>
<proteinExistence type="inferred from homology"/>
<dbReference type="Gene3D" id="3.40.50.720">
    <property type="entry name" value="NAD(P)-binding Rossmann-like Domain"/>
    <property type="match status" value="1"/>
</dbReference>
<dbReference type="PANTHER" id="PTHR43000">
    <property type="entry name" value="DTDP-D-GLUCOSE 4,6-DEHYDRATASE-RELATED"/>
    <property type="match status" value="1"/>
</dbReference>
<comment type="pathway">
    <text evidence="1">Bacterial outer membrane biogenesis; LPS O-antigen biosynthesis.</text>
</comment>
<gene>
    <name evidence="4" type="ORF">E4191_16710</name>
</gene>
<dbReference type="RefSeq" id="WP_139615622.1">
    <property type="nucleotide sequence ID" value="NZ_CP040759.1"/>
</dbReference>
<feature type="domain" description="NAD-dependent epimerase/dehydratase" evidence="3">
    <location>
        <begin position="4"/>
        <end position="274"/>
    </location>
</feature>
<dbReference type="AlphaFoldDB" id="A0A4Y5SS90"/>
<dbReference type="SUPFAM" id="SSF51735">
    <property type="entry name" value="NAD(P)-binding Rossmann-fold domains"/>
    <property type="match status" value="1"/>
</dbReference>
<dbReference type="Proteomes" id="UP000296374">
    <property type="component" value="Plasmid unnamed8"/>
</dbReference>
<evidence type="ECO:0000256" key="2">
    <source>
        <dbReference type="ARBA" id="ARBA00007637"/>
    </source>
</evidence>
<evidence type="ECO:0000313" key="4">
    <source>
        <dbReference type="EMBL" id="QDA35803.1"/>
    </source>
</evidence>